<organism evidence="14 15">
    <name type="scientific">Lottiidibacillus patelloidae</name>
    <dbReference type="NCBI Taxonomy" id="2670334"/>
    <lineage>
        <taxon>Bacteria</taxon>
        <taxon>Bacillati</taxon>
        <taxon>Bacillota</taxon>
        <taxon>Bacilli</taxon>
        <taxon>Bacillales</taxon>
        <taxon>Bacillaceae</taxon>
        <taxon>Lottiidibacillus</taxon>
    </lineage>
</organism>
<evidence type="ECO:0000256" key="11">
    <source>
        <dbReference type="SAM" id="Phobius"/>
    </source>
</evidence>
<dbReference type="EMBL" id="NPIA01000007">
    <property type="protein sequence ID" value="OZM56334.1"/>
    <property type="molecule type" value="Genomic_DNA"/>
</dbReference>
<name>A0A263BRL5_9BACI</name>
<evidence type="ECO:0000256" key="12">
    <source>
        <dbReference type="SAM" id="SignalP"/>
    </source>
</evidence>
<evidence type="ECO:0000259" key="13">
    <source>
        <dbReference type="SMART" id="SM00642"/>
    </source>
</evidence>
<dbReference type="InterPro" id="IPR013780">
    <property type="entry name" value="Glyco_hydro_b"/>
</dbReference>
<evidence type="ECO:0000256" key="5">
    <source>
        <dbReference type="ARBA" id="ARBA00022723"/>
    </source>
</evidence>
<dbReference type="PIRSF" id="PIRSF001024">
    <property type="entry name" value="Alph-amyl_fung"/>
    <property type="match status" value="1"/>
</dbReference>
<keyword evidence="9" id="KW-0119">Carbohydrate metabolism</keyword>
<comment type="cofactor">
    <cofactor evidence="2">
        <name>Ca(2+)</name>
        <dbReference type="ChEBI" id="CHEBI:29108"/>
    </cofactor>
</comment>
<sequence>MRKKLVQLLLIPFLLFYAFPVEAAEKEVKWEEEVIYFIMVDRFNNGDTSNDFTVNTNDPYAYHGGDIKGITEKLDYIKDLGATTIWLTPIFANEKKGYHGYWTEDFYEVEEHFGTLEDFKTLVKKAHEKDMKVILDLVVNHTGYKHPWLIDLDKEDWFHEKEDIFNWDSQKEVENGWLFGLPDLNHENDEVKNYLLDMATWWIEETDIDGYRLDTVKHVPKWFWEEFSAAVKSVKEDFFLLGEVWHDDPTYVADYNKTGIQSFVDYPYYNEISTIFAEPNKSLDGLFRVWKRNEYYYDNPYILGNFVDNHDNVRFVRKAIQKGEDPETRLKLAMTYLYTSPGIPVIYQGTEIAMDGGEDPDNRRMMDFSVQSPIKEHIAKLAEIRRSYPSLTKGDFQLVYEEAGMAVFKRTIDDETTIIAINNTTDPQRVEVTEEHLQGDMQLTGLLLGDTVRSKNNKYEIELDAETAEIFVLEEKTSNYNLYLYILIPILGLIGFTMLIRHKRKSN</sequence>
<feature type="signal peptide" evidence="12">
    <location>
        <begin position="1"/>
        <end position="23"/>
    </location>
</feature>
<keyword evidence="10" id="KW-0326">Glycosidase</keyword>
<dbReference type="Proteomes" id="UP000217083">
    <property type="component" value="Unassembled WGS sequence"/>
</dbReference>
<keyword evidence="11" id="KW-1133">Transmembrane helix</keyword>
<evidence type="ECO:0000313" key="14">
    <source>
        <dbReference type="EMBL" id="OZM56334.1"/>
    </source>
</evidence>
<feature type="chain" id="PRO_5012108047" description="alpha-amylase" evidence="12">
    <location>
        <begin position="24"/>
        <end position="507"/>
    </location>
</feature>
<feature type="transmembrane region" description="Helical" evidence="11">
    <location>
        <begin position="482"/>
        <end position="500"/>
    </location>
</feature>
<evidence type="ECO:0000256" key="10">
    <source>
        <dbReference type="ARBA" id="ARBA00023295"/>
    </source>
</evidence>
<dbReference type="InterPro" id="IPR017853">
    <property type="entry name" value="GH"/>
</dbReference>
<dbReference type="SUPFAM" id="SSF51445">
    <property type="entry name" value="(Trans)glycosidases"/>
    <property type="match status" value="1"/>
</dbReference>
<reference evidence="15" key="1">
    <citation type="submission" date="2017-08" db="EMBL/GenBank/DDBJ databases">
        <authorList>
            <person name="Huang Z."/>
        </authorList>
    </citation>
    <scope>NUCLEOTIDE SEQUENCE [LARGE SCALE GENOMIC DNA]</scope>
    <source>
        <strain evidence="15">SA5d-4</strain>
    </source>
</reference>
<keyword evidence="7" id="KW-0378">Hydrolase</keyword>
<dbReference type="Gene3D" id="2.60.40.1180">
    <property type="entry name" value="Golgi alpha-mannosidase II"/>
    <property type="match status" value="1"/>
</dbReference>
<proteinExistence type="inferred from homology"/>
<evidence type="ECO:0000256" key="1">
    <source>
        <dbReference type="ARBA" id="ARBA00000548"/>
    </source>
</evidence>
<reference evidence="14 15" key="2">
    <citation type="submission" date="2017-09" db="EMBL/GenBank/DDBJ databases">
        <title>Bacillus patelloidae sp. nov., isolated from the intestinal tract of a marine limpet.</title>
        <authorList>
            <person name="Liu R."/>
            <person name="Dong C."/>
            <person name="Shao Z."/>
        </authorList>
    </citation>
    <scope>NUCLEOTIDE SEQUENCE [LARGE SCALE GENOMIC DNA]</scope>
    <source>
        <strain evidence="14 15">SA5d-4</strain>
    </source>
</reference>
<comment type="catalytic activity">
    <reaction evidence="1">
        <text>Endohydrolysis of (1-&gt;4)-alpha-D-glucosidic linkages in polysaccharides containing three or more (1-&gt;4)-alpha-linked D-glucose units.</text>
        <dbReference type="EC" id="3.2.1.1"/>
    </reaction>
</comment>
<evidence type="ECO:0000256" key="6">
    <source>
        <dbReference type="ARBA" id="ARBA00022729"/>
    </source>
</evidence>
<evidence type="ECO:0000256" key="3">
    <source>
        <dbReference type="ARBA" id="ARBA00008061"/>
    </source>
</evidence>
<gene>
    <name evidence="14" type="ORF">CIB95_13045</name>
</gene>
<comment type="similarity">
    <text evidence="3">Belongs to the glycosyl hydrolase 13 family.</text>
</comment>
<dbReference type="CDD" id="cd11339">
    <property type="entry name" value="AmyAc_bac_CMD_like_2"/>
    <property type="match status" value="1"/>
</dbReference>
<keyword evidence="11" id="KW-0812">Transmembrane</keyword>
<evidence type="ECO:0000256" key="8">
    <source>
        <dbReference type="ARBA" id="ARBA00022837"/>
    </source>
</evidence>
<dbReference type="Pfam" id="PF00128">
    <property type="entry name" value="Alpha-amylase"/>
    <property type="match status" value="1"/>
</dbReference>
<accession>A0A263BRL5</accession>
<evidence type="ECO:0000256" key="2">
    <source>
        <dbReference type="ARBA" id="ARBA00001913"/>
    </source>
</evidence>
<keyword evidence="8" id="KW-0106">Calcium</keyword>
<evidence type="ECO:0000256" key="7">
    <source>
        <dbReference type="ARBA" id="ARBA00022801"/>
    </source>
</evidence>
<evidence type="ECO:0000313" key="15">
    <source>
        <dbReference type="Proteomes" id="UP000217083"/>
    </source>
</evidence>
<dbReference type="EC" id="3.2.1.1" evidence="4"/>
<keyword evidence="15" id="KW-1185">Reference proteome</keyword>
<dbReference type="GO" id="GO:0005509">
    <property type="term" value="F:calcium ion binding"/>
    <property type="evidence" value="ECO:0007669"/>
    <property type="project" value="InterPro"/>
</dbReference>
<feature type="domain" description="Glycosyl hydrolase family 13 catalytic" evidence="13">
    <location>
        <begin position="37"/>
        <end position="385"/>
    </location>
</feature>
<dbReference type="SUPFAM" id="SSF51011">
    <property type="entry name" value="Glycosyl hydrolase domain"/>
    <property type="match status" value="1"/>
</dbReference>
<dbReference type="PANTHER" id="PTHR10357">
    <property type="entry name" value="ALPHA-AMYLASE FAMILY MEMBER"/>
    <property type="match status" value="1"/>
</dbReference>
<keyword evidence="5" id="KW-0479">Metal-binding</keyword>
<dbReference type="AlphaFoldDB" id="A0A263BRL5"/>
<evidence type="ECO:0000256" key="4">
    <source>
        <dbReference type="ARBA" id="ARBA00012595"/>
    </source>
</evidence>
<dbReference type="PANTHER" id="PTHR10357:SF215">
    <property type="entry name" value="ALPHA-AMYLASE 1"/>
    <property type="match status" value="1"/>
</dbReference>
<dbReference type="SMART" id="SM00642">
    <property type="entry name" value="Aamy"/>
    <property type="match status" value="1"/>
</dbReference>
<protein>
    <recommendedName>
        <fullName evidence="4">alpha-amylase</fullName>
        <ecNumber evidence="4">3.2.1.1</ecNumber>
    </recommendedName>
</protein>
<keyword evidence="11" id="KW-0472">Membrane</keyword>
<keyword evidence="14" id="KW-0456">Lyase</keyword>
<evidence type="ECO:0000256" key="9">
    <source>
        <dbReference type="ARBA" id="ARBA00023277"/>
    </source>
</evidence>
<dbReference type="InterPro" id="IPR054174">
    <property type="entry name" value="Alpha-amylase-like_C"/>
</dbReference>
<comment type="caution">
    <text evidence="14">The sequence shown here is derived from an EMBL/GenBank/DDBJ whole genome shotgun (WGS) entry which is preliminary data.</text>
</comment>
<dbReference type="Pfam" id="PF22026">
    <property type="entry name" value="Alpha-amylase_C_2"/>
    <property type="match status" value="1"/>
</dbReference>
<dbReference type="RefSeq" id="WP_094925839.1">
    <property type="nucleotide sequence ID" value="NZ_NPIA01000007.1"/>
</dbReference>
<keyword evidence="6 12" id="KW-0732">Signal</keyword>
<dbReference type="InterPro" id="IPR013777">
    <property type="entry name" value="A-amylase-like"/>
</dbReference>
<dbReference type="GO" id="GO:0016829">
    <property type="term" value="F:lyase activity"/>
    <property type="evidence" value="ECO:0007669"/>
    <property type="project" value="UniProtKB-KW"/>
</dbReference>
<dbReference type="InterPro" id="IPR006047">
    <property type="entry name" value="GH13_cat_dom"/>
</dbReference>
<dbReference type="GO" id="GO:0004556">
    <property type="term" value="F:alpha-amylase activity"/>
    <property type="evidence" value="ECO:0007669"/>
    <property type="project" value="UniProtKB-EC"/>
</dbReference>
<dbReference type="Gene3D" id="3.20.20.80">
    <property type="entry name" value="Glycosidases"/>
    <property type="match status" value="1"/>
</dbReference>
<dbReference type="GO" id="GO:0005975">
    <property type="term" value="P:carbohydrate metabolic process"/>
    <property type="evidence" value="ECO:0007669"/>
    <property type="project" value="InterPro"/>
</dbReference>